<accession>A0ABR2GXJ0</accession>
<keyword evidence="3" id="KW-1185">Reference proteome</keyword>
<dbReference type="Gene3D" id="1.10.510.10">
    <property type="entry name" value="Transferase(Phosphotransferase) domain 1"/>
    <property type="match status" value="1"/>
</dbReference>
<proteinExistence type="predicted"/>
<protein>
    <recommendedName>
        <fullName evidence="1">Protein kinase domain-containing protein</fullName>
    </recommendedName>
</protein>
<dbReference type="SUPFAM" id="SSF56112">
    <property type="entry name" value="Protein kinase-like (PK-like)"/>
    <property type="match status" value="1"/>
</dbReference>
<dbReference type="PANTHER" id="PTHR44329">
    <property type="entry name" value="SERINE/THREONINE-PROTEIN KINASE TNNI3K-RELATED"/>
    <property type="match status" value="1"/>
</dbReference>
<dbReference type="PROSITE" id="PS50011">
    <property type="entry name" value="PROTEIN_KINASE_DOM"/>
    <property type="match status" value="1"/>
</dbReference>
<organism evidence="2 3">
    <name type="scientific">Tritrichomonas musculus</name>
    <dbReference type="NCBI Taxonomy" id="1915356"/>
    <lineage>
        <taxon>Eukaryota</taxon>
        <taxon>Metamonada</taxon>
        <taxon>Parabasalia</taxon>
        <taxon>Tritrichomonadida</taxon>
        <taxon>Tritrichomonadidae</taxon>
        <taxon>Tritrichomonas</taxon>
    </lineage>
</organism>
<dbReference type="Proteomes" id="UP001470230">
    <property type="component" value="Unassembled WGS sequence"/>
</dbReference>
<dbReference type="InterPro" id="IPR011009">
    <property type="entry name" value="Kinase-like_dom_sf"/>
</dbReference>
<dbReference type="PANTHER" id="PTHR44329:SF214">
    <property type="entry name" value="PROTEIN KINASE DOMAIN-CONTAINING PROTEIN"/>
    <property type="match status" value="1"/>
</dbReference>
<evidence type="ECO:0000313" key="3">
    <source>
        <dbReference type="Proteomes" id="UP001470230"/>
    </source>
</evidence>
<dbReference type="InterPro" id="IPR000719">
    <property type="entry name" value="Prot_kinase_dom"/>
</dbReference>
<evidence type="ECO:0000313" key="2">
    <source>
        <dbReference type="EMBL" id="KAK8838639.1"/>
    </source>
</evidence>
<reference evidence="2 3" key="1">
    <citation type="submission" date="2024-04" db="EMBL/GenBank/DDBJ databases">
        <title>Tritrichomonas musculus Genome.</title>
        <authorList>
            <person name="Alves-Ferreira E."/>
            <person name="Grigg M."/>
            <person name="Lorenzi H."/>
            <person name="Galac M."/>
        </authorList>
    </citation>
    <scope>NUCLEOTIDE SEQUENCE [LARGE SCALE GENOMIC DNA]</scope>
    <source>
        <strain evidence="2 3">EAF2021</strain>
    </source>
</reference>
<sequence>MDNYYIDNLSILEDLFINPEEFRVTEEKVGEGSIAKVFIAKSIRTNQLYATKIIILGQESDESINKRFIQTCEILAKLNHPCITKFYGMSFNSINNPKKYEPTYLTDYFPNGTLNKILMNGPEVWPNPQFISTKKIIILLGITHAMNYIHNQGVIHRNLNPNAILLDRNFYPHIGAFSLSRCFPHPLTKLMEFEMTTGIGTTFYMAPELINEEEKYGIGVDIYAFSILAYELVTEEKARVRLFALIGHDERPSFNDKVTEPMKALISKCWCEDADERPSFDEIYEKLSTEYKSYFSYDDVDDNEINDFIKMLNKL</sequence>
<feature type="domain" description="Protein kinase" evidence="1">
    <location>
        <begin position="23"/>
        <end position="295"/>
    </location>
</feature>
<name>A0ABR2GXJ0_9EUKA</name>
<dbReference type="EMBL" id="JAPFFF010000054">
    <property type="protein sequence ID" value="KAK8838639.1"/>
    <property type="molecule type" value="Genomic_DNA"/>
</dbReference>
<gene>
    <name evidence="2" type="ORF">M9Y10_032675</name>
</gene>
<comment type="caution">
    <text evidence="2">The sequence shown here is derived from an EMBL/GenBank/DDBJ whole genome shotgun (WGS) entry which is preliminary data.</text>
</comment>
<dbReference type="Pfam" id="PF00069">
    <property type="entry name" value="Pkinase"/>
    <property type="match status" value="1"/>
</dbReference>
<dbReference type="InterPro" id="IPR051681">
    <property type="entry name" value="Ser/Thr_Kinases-Pseudokinases"/>
</dbReference>
<evidence type="ECO:0000259" key="1">
    <source>
        <dbReference type="PROSITE" id="PS50011"/>
    </source>
</evidence>